<dbReference type="EMBL" id="MWZD01000017">
    <property type="protein sequence ID" value="PRI10869.1"/>
    <property type="molecule type" value="Genomic_DNA"/>
</dbReference>
<sequence length="451" mass="47283">MASIPFTLAALATSAVPGLVVFGVRELPDEEDFAAAVVVTEEDELLVRVPRTQAAEVQQSAELLGLAALGEGPRSRLPFAVPRTLGMTRAGETRAVVSSHLDGARFEAGDLSEDALLLDPLATAIAAVHELPVTVAQQGGLPVRTAQDLRLRATRLIDRAAASRLVPETVLQRWERAVETAELWDFAPVMVHGSLDAGQLRVDEDRISAVLGWSELSLGDPAADLSWLLGAGSEVLEVVLSRYARRRNAGRLDHLRTRAALYHELEVARWLLHGTDAHEQDVIDDAVAMLDRMVNVASPLGRALTADVAHIPLGEEQVSALLDETPEVVDHLSDTAAFEALDEDRMFGVDTDFVEPLSEEPAPEGGERTAAGAASGSGGSGESEDAGGPAGSGSPSGGPAGSGSPKGAEAARSGAGAGARDGRDPEPAEHDPSEQLTAPLDDEVLPRSEGR</sequence>
<feature type="compositionally biased region" description="Low complexity" evidence="1">
    <location>
        <begin position="363"/>
        <end position="374"/>
    </location>
</feature>
<keyword evidence="4" id="KW-1185">Reference proteome</keyword>
<protein>
    <submittedName>
        <fullName evidence="3">2'-phosphotransferase</fullName>
    </submittedName>
</protein>
<dbReference type="OrthoDB" id="3239865at2"/>
<feature type="region of interest" description="Disordered" evidence="1">
    <location>
        <begin position="356"/>
        <end position="451"/>
    </location>
</feature>
<keyword evidence="3" id="KW-0808">Transferase</keyword>
<reference evidence="3 4" key="1">
    <citation type="journal article" date="2017" name="New Microbes New Infect">
        <title>Genome sequence of 'Leucobacter massiliensis' sp. nov. isolated from human pharynx after travel to the 2014 Hajj.</title>
        <authorList>
            <person name="Leangapichart T."/>
            <person name="Gautret P."/>
            <person name="Nguyen T.T."/>
            <person name="Armstrong N."/>
            <person name="Rolain J.M."/>
        </authorList>
    </citation>
    <scope>NUCLEOTIDE SEQUENCE [LARGE SCALE GENOMIC DNA]</scope>
    <source>
        <strain evidence="3 4">122RC15</strain>
    </source>
</reference>
<dbReference type="RefSeq" id="WP_105805329.1">
    <property type="nucleotide sequence ID" value="NZ_MWZD01000017.1"/>
</dbReference>
<comment type="caution">
    <text evidence="3">The sequence shown here is derived from an EMBL/GenBank/DDBJ whole genome shotgun (WGS) entry which is preliminary data.</text>
</comment>
<evidence type="ECO:0000259" key="2">
    <source>
        <dbReference type="Pfam" id="PF01636"/>
    </source>
</evidence>
<dbReference type="InterPro" id="IPR011009">
    <property type="entry name" value="Kinase-like_dom_sf"/>
</dbReference>
<dbReference type="Gene3D" id="3.90.1200.10">
    <property type="match status" value="1"/>
</dbReference>
<dbReference type="GO" id="GO:0016740">
    <property type="term" value="F:transferase activity"/>
    <property type="evidence" value="ECO:0007669"/>
    <property type="project" value="UniProtKB-KW"/>
</dbReference>
<name>A0A2S9QMP6_9MICO</name>
<evidence type="ECO:0000256" key="1">
    <source>
        <dbReference type="SAM" id="MobiDB-lite"/>
    </source>
</evidence>
<dbReference type="AlphaFoldDB" id="A0A2S9QMP6"/>
<feature type="compositionally biased region" description="Gly residues" evidence="1">
    <location>
        <begin position="388"/>
        <end position="401"/>
    </location>
</feature>
<dbReference type="Proteomes" id="UP000238650">
    <property type="component" value="Unassembled WGS sequence"/>
</dbReference>
<organism evidence="3 4">
    <name type="scientific">Leucobacter massiliensis</name>
    <dbReference type="NCBI Taxonomy" id="1686285"/>
    <lineage>
        <taxon>Bacteria</taxon>
        <taxon>Bacillati</taxon>
        <taxon>Actinomycetota</taxon>
        <taxon>Actinomycetes</taxon>
        <taxon>Micrococcales</taxon>
        <taxon>Microbacteriaceae</taxon>
        <taxon>Leucobacter</taxon>
    </lineage>
</organism>
<feature type="compositionally biased region" description="Basic and acidic residues" evidence="1">
    <location>
        <begin position="420"/>
        <end position="433"/>
    </location>
</feature>
<proteinExistence type="predicted"/>
<accession>A0A2S9QMP6</accession>
<evidence type="ECO:0000313" key="4">
    <source>
        <dbReference type="Proteomes" id="UP000238650"/>
    </source>
</evidence>
<evidence type="ECO:0000313" key="3">
    <source>
        <dbReference type="EMBL" id="PRI10869.1"/>
    </source>
</evidence>
<feature type="domain" description="Aminoglycoside phosphotransferase" evidence="2">
    <location>
        <begin position="24"/>
        <end position="248"/>
    </location>
</feature>
<gene>
    <name evidence="3" type="ORF">B4915_08245</name>
</gene>
<dbReference type="InterPro" id="IPR002575">
    <property type="entry name" value="Aminoglycoside_PTrfase"/>
</dbReference>
<dbReference type="SUPFAM" id="SSF56112">
    <property type="entry name" value="Protein kinase-like (PK-like)"/>
    <property type="match status" value="1"/>
</dbReference>
<dbReference type="Pfam" id="PF01636">
    <property type="entry name" value="APH"/>
    <property type="match status" value="1"/>
</dbReference>
<feature type="compositionally biased region" description="Low complexity" evidence="1">
    <location>
        <begin position="402"/>
        <end position="414"/>
    </location>
</feature>